<accession>M2TJR4</accession>
<dbReference type="OrthoDB" id="3935706at2759"/>
<dbReference type="EMBL" id="KB445584">
    <property type="protein sequence ID" value="EMD86724.1"/>
    <property type="molecule type" value="Genomic_DNA"/>
</dbReference>
<sequence>MSLLTLSTELLQLMASSLKQQELLNLSLTCKRLRLATEPELFREYSNVSQFRRSFLPFLKRIIHRPELRRHTRKLSLRSWTALNTLQDRGLESNETRNETRNKRHEHISAQGAKLTAADYILLVQAARDVEVIQEDAELDCSTCNSQIVNETRCGTATVLPNPNGVHLCNRTFCDQLHAGSEDPLVVLLVALLPNVREITLDGVPGDMYAVSWQPKHGFPELRTLVACAVDGELQWPLDFFQPLLASSRLRVLKASHATSRPPQLTRHQPMIQELSQLALVSRTLVLERIELENCCLRVSDLQSLLQCCSGLRSFLYTTRRCGLRPWSPSPADFVELLRPHETTLHTLILDVDVHYYEDKVDQRRALIQSLSHMTALKVLVTAPEMWHCVAVGDVMVMDSNVRWEEWCLSMRVPPNVETLVFGLSEAEMTASPSQLSDLILMRTSMLSCLKTLSIGGIDPVYVEVVKQIHLDLQPLINTGQQELQVHVGCIYVRSIFDTRECPNNRSEVIWVDRMYVAVPSEASFFERAYERIRSDIFR</sequence>
<reference evidence="2 3" key="1">
    <citation type="journal article" date="2012" name="PLoS Pathog.">
        <title>Diverse lifestyles and strategies of plant pathogenesis encoded in the genomes of eighteen Dothideomycetes fungi.</title>
        <authorList>
            <person name="Ohm R.A."/>
            <person name="Feau N."/>
            <person name="Henrissat B."/>
            <person name="Schoch C.L."/>
            <person name="Horwitz B.A."/>
            <person name="Barry K.W."/>
            <person name="Condon B.J."/>
            <person name="Copeland A.C."/>
            <person name="Dhillon B."/>
            <person name="Glaser F."/>
            <person name="Hesse C.N."/>
            <person name="Kosti I."/>
            <person name="LaButti K."/>
            <person name="Lindquist E.A."/>
            <person name="Lucas S."/>
            <person name="Salamov A.A."/>
            <person name="Bradshaw R.E."/>
            <person name="Ciuffetti L."/>
            <person name="Hamelin R.C."/>
            <person name="Kema G.H.J."/>
            <person name="Lawrence C."/>
            <person name="Scott J.A."/>
            <person name="Spatafora J.W."/>
            <person name="Turgeon B.G."/>
            <person name="de Wit P.J.G.M."/>
            <person name="Zhong S."/>
            <person name="Goodwin S.B."/>
            <person name="Grigoriev I.V."/>
        </authorList>
    </citation>
    <scope>NUCLEOTIDE SEQUENCE [LARGE SCALE GENOMIC DNA]</scope>
    <source>
        <strain evidence="3">C5 / ATCC 48332 / race O</strain>
    </source>
</reference>
<proteinExistence type="predicted"/>
<keyword evidence="3" id="KW-1185">Reference proteome</keyword>
<dbReference type="OMA" id="IELENCC"/>
<name>M2TJR4_COCH5</name>
<dbReference type="HOGENOM" id="CLU_505255_0_0_1"/>
<evidence type="ECO:0000313" key="3">
    <source>
        <dbReference type="Proteomes" id="UP000016936"/>
    </source>
</evidence>
<evidence type="ECO:0000259" key="1">
    <source>
        <dbReference type="PROSITE" id="PS50181"/>
    </source>
</evidence>
<dbReference type="PROSITE" id="PS50181">
    <property type="entry name" value="FBOX"/>
    <property type="match status" value="1"/>
</dbReference>
<gene>
    <name evidence="2" type="ORF">COCHEDRAFT_1034494</name>
</gene>
<dbReference type="AlphaFoldDB" id="M2TJR4"/>
<dbReference type="InterPro" id="IPR001810">
    <property type="entry name" value="F-box_dom"/>
</dbReference>
<dbReference type="Proteomes" id="UP000016936">
    <property type="component" value="Unassembled WGS sequence"/>
</dbReference>
<protein>
    <recommendedName>
        <fullName evidence="1">F-box domain-containing protein</fullName>
    </recommendedName>
</protein>
<evidence type="ECO:0000313" key="2">
    <source>
        <dbReference type="EMBL" id="EMD86724.1"/>
    </source>
</evidence>
<organism evidence="2 3">
    <name type="scientific">Cochliobolus heterostrophus (strain C5 / ATCC 48332 / race O)</name>
    <name type="common">Southern corn leaf blight fungus</name>
    <name type="synonym">Bipolaris maydis</name>
    <dbReference type="NCBI Taxonomy" id="701091"/>
    <lineage>
        <taxon>Eukaryota</taxon>
        <taxon>Fungi</taxon>
        <taxon>Dikarya</taxon>
        <taxon>Ascomycota</taxon>
        <taxon>Pezizomycotina</taxon>
        <taxon>Dothideomycetes</taxon>
        <taxon>Pleosporomycetidae</taxon>
        <taxon>Pleosporales</taxon>
        <taxon>Pleosporineae</taxon>
        <taxon>Pleosporaceae</taxon>
        <taxon>Bipolaris</taxon>
    </lineage>
</organism>
<feature type="domain" description="F-box" evidence="1">
    <location>
        <begin position="1"/>
        <end position="45"/>
    </location>
</feature>
<reference evidence="3" key="2">
    <citation type="journal article" date="2013" name="PLoS Genet.">
        <title>Comparative genome structure, secondary metabolite, and effector coding capacity across Cochliobolus pathogens.</title>
        <authorList>
            <person name="Condon B.J."/>
            <person name="Leng Y."/>
            <person name="Wu D."/>
            <person name="Bushley K.E."/>
            <person name="Ohm R.A."/>
            <person name="Otillar R."/>
            <person name="Martin J."/>
            <person name="Schackwitz W."/>
            <person name="Grimwood J."/>
            <person name="MohdZainudin N."/>
            <person name="Xue C."/>
            <person name="Wang R."/>
            <person name="Manning V.A."/>
            <person name="Dhillon B."/>
            <person name="Tu Z.J."/>
            <person name="Steffenson B.J."/>
            <person name="Salamov A."/>
            <person name="Sun H."/>
            <person name="Lowry S."/>
            <person name="LaButti K."/>
            <person name="Han J."/>
            <person name="Copeland A."/>
            <person name="Lindquist E."/>
            <person name="Barry K."/>
            <person name="Schmutz J."/>
            <person name="Baker S.E."/>
            <person name="Ciuffetti L.M."/>
            <person name="Grigoriev I.V."/>
            <person name="Zhong S."/>
            <person name="Turgeon B.G."/>
        </authorList>
    </citation>
    <scope>NUCLEOTIDE SEQUENCE [LARGE SCALE GENOMIC DNA]</scope>
    <source>
        <strain evidence="3">C5 / ATCC 48332 / race O</strain>
    </source>
</reference>
<dbReference type="eggNOG" id="ENOG502RMC2">
    <property type="taxonomic scope" value="Eukaryota"/>
</dbReference>